<dbReference type="Proteomes" id="UP001634007">
    <property type="component" value="Unassembled WGS sequence"/>
</dbReference>
<feature type="transmembrane region" description="Helical" evidence="1">
    <location>
        <begin position="18"/>
        <end position="37"/>
    </location>
</feature>
<keyword evidence="1" id="KW-0812">Transmembrane</keyword>
<comment type="caution">
    <text evidence="2">The sequence shown here is derived from an EMBL/GenBank/DDBJ whole genome shotgun (WGS) entry which is preliminary data.</text>
</comment>
<protein>
    <submittedName>
        <fullName evidence="2">Uncharacterized protein</fullName>
    </submittedName>
</protein>
<sequence length="95" mass="10484">MGDARGAITAARRTQGGLILIIVLSVFLKVSLLSGYVTENSGGGNGGDSEYMLKRISKKLLTPEIWMKPNSDNYYKCVTRLKNRIRTDAKTKGYL</sequence>
<keyword evidence="1" id="KW-1133">Transmembrane helix</keyword>
<keyword evidence="3" id="KW-1185">Reference proteome</keyword>
<accession>A0ABD3KKG8</accession>
<reference evidence="2 3" key="1">
    <citation type="submission" date="2024-11" db="EMBL/GenBank/DDBJ databases">
        <title>Chromosome-level genome assembly of Eucalyptus globulus Labill. provides insights into its genome evolution.</title>
        <authorList>
            <person name="Li X."/>
        </authorList>
    </citation>
    <scope>NUCLEOTIDE SEQUENCE [LARGE SCALE GENOMIC DNA]</scope>
    <source>
        <strain evidence="2">CL2024</strain>
        <tissue evidence="2">Fresh tender leaves</tissue>
    </source>
</reference>
<dbReference type="AlphaFoldDB" id="A0ABD3KKG8"/>
<dbReference type="EMBL" id="JBJKBG010000005">
    <property type="protein sequence ID" value="KAL3740374.1"/>
    <property type="molecule type" value="Genomic_DNA"/>
</dbReference>
<organism evidence="2 3">
    <name type="scientific">Eucalyptus globulus</name>
    <name type="common">Tasmanian blue gum</name>
    <dbReference type="NCBI Taxonomy" id="34317"/>
    <lineage>
        <taxon>Eukaryota</taxon>
        <taxon>Viridiplantae</taxon>
        <taxon>Streptophyta</taxon>
        <taxon>Embryophyta</taxon>
        <taxon>Tracheophyta</taxon>
        <taxon>Spermatophyta</taxon>
        <taxon>Magnoliopsida</taxon>
        <taxon>eudicotyledons</taxon>
        <taxon>Gunneridae</taxon>
        <taxon>Pentapetalae</taxon>
        <taxon>rosids</taxon>
        <taxon>malvids</taxon>
        <taxon>Myrtales</taxon>
        <taxon>Myrtaceae</taxon>
        <taxon>Myrtoideae</taxon>
        <taxon>Eucalypteae</taxon>
        <taxon>Eucalyptus</taxon>
    </lineage>
</organism>
<evidence type="ECO:0000256" key="1">
    <source>
        <dbReference type="SAM" id="Phobius"/>
    </source>
</evidence>
<evidence type="ECO:0000313" key="3">
    <source>
        <dbReference type="Proteomes" id="UP001634007"/>
    </source>
</evidence>
<name>A0ABD3KKG8_EUCGL</name>
<gene>
    <name evidence="2" type="ORF">ACJRO7_021625</name>
</gene>
<proteinExistence type="predicted"/>
<keyword evidence="1" id="KW-0472">Membrane</keyword>
<evidence type="ECO:0000313" key="2">
    <source>
        <dbReference type="EMBL" id="KAL3740374.1"/>
    </source>
</evidence>
<feature type="non-terminal residue" evidence="2">
    <location>
        <position position="95"/>
    </location>
</feature>